<evidence type="ECO:0000259" key="4">
    <source>
        <dbReference type="Pfam" id="PF00407"/>
    </source>
</evidence>
<comment type="caution">
    <text evidence="5">The sequence shown here is derived from an EMBL/GenBank/DDBJ whole genome shotgun (WGS) entry which is preliminary data.</text>
</comment>
<dbReference type="GO" id="GO:0009738">
    <property type="term" value="P:abscisic acid-activated signaling pathway"/>
    <property type="evidence" value="ECO:0007669"/>
    <property type="project" value="InterPro"/>
</dbReference>
<keyword evidence="2" id="KW-0611">Plant defense</keyword>
<dbReference type="PROSITE" id="PS00451">
    <property type="entry name" value="PATHOGENESIS_BETVI"/>
    <property type="match status" value="1"/>
</dbReference>
<dbReference type="InterPro" id="IPR023393">
    <property type="entry name" value="START-like_dom_sf"/>
</dbReference>
<dbReference type="CDD" id="cd07816">
    <property type="entry name" value="Bet_v1-like"/>
    <property type="match status" value="1"/>
</dbReference>
<sequence>MGVVTYKFEVTSPVAPTRLFKAFVLEGAKVYPKAAPHAIKSVELEGDGKPGSIVKINFVEGLPFQYMKHMIGGHDENNLSYSYSLIEGGPLGDKLEKISYENQFVAATSGGSVCKSSIKFYTVGDYVITEDEIKALIQRSEVPRFTLRLPVIQLRVLARSHENQFVVATSGGSVCKSSIKFYPISDYVITEDEIKALIQNSEVVYKAIEAYLLANIDACN</sequence>
<dbReference type="PRINTS" id="PR00634">
    <property type="entry name" value="BETALLERGEN"/>
</dbReference>
<dbReference type="GO" id="GO:0006952">
    <property type="term" value="P:defense response"/>
    <property type="evidence" value="ECO:0007669"/>
    <property type="project" value="UniProtKB-KW"/>
</dbReference>
<dbReference type="GO" id="GO:0038023">
    <property type="term" value="F:signaling receptor activity"/>
    <property type="evidence" value="ECO:0007669"/>
    <property type="project" value="InterPro"/>
</dbReference>
<keyword evidence="3" id="KW-0568">Pathogenesis-related protein</keyword>
<organism evidence="5 6">
    <name type="scientific">Gossypium anomalum</name>
    <dbReference type="NCBI Taxonomy" id="47600"/>
    <lineage>
        <taxon>Eukaryota</taxon>
        <taxon>Viridiplantae</taxon>
        <taxon>Streptophyta</taxon>
        <taxon>Embryophyta</taxon>
        <taxon>Tracheophyta</taxon>
        <taxon>Spermatophyta</taxon>
        <taxon>Magnoliopsida</taxon>
        <taxon>eudicotyledons</taxon>
        <taxon>Gunneridae</taxon>
        <taxon>Pentapetalae</taxon>
        <taxon>rosids</taxon>
        <taxon>malvids</taxon>
        <taxon>Malvales</taxon>
        <taxon>Malvaceae</taxon>
        <taxon>Malvoideae</taxon>
        <taxon>Gossypium</taxon>
    </lineage>
</organism>
<accession>A0A8J5YJZ4</accession>
<dbReference type="FunFam" id="3.30.530.20:FF:000007">
    <property type="entry name" value="Major pollen allergen Bet v 1-A"/>
    <property type="match status" value="1"/>
</dbReference>
<dbReference type="InterPro" id="IPR024949">
    <property type="entry name" value="Bet_v_I_allergen"/>
</dbReference>
<comment type="similarity">
    <text evidence="1">Belongs to the BetVI family.</text>
</comment>
<evidence type="ECO:0000313" key="6">
    <source>
        <dbReference type="Proteomes" id="UP000701853"/>
    </source>
</evidence>
<dbReference type="Gene3D" id="3.30.530.20">
    <property type="match status" value="2"/>
</dbReference>
<evidence type="ECO:0000313" key="5">
    <source>
        <dbReference type="EMBL" id="KAG8480870.1"/>
    </source>
</evidence>
<dbReference type="GO" id="GO:0004864">
    <property type="term" value="F:protein phosphatase inhibitor activity"/>
    <property type="evidence" value="ECO:0007669"/>
    <property type="project" value="InterPro"/>
</dbReference>
<proteinExistence type="inferred from homology"/>
<dbReference type="GO" id="GO:0005737">
    <property type="term" value="C:cytoplasm"/>
    <property type="evidence" value="ECO:0007669"/>
    <property type="project" value="TreeGrafter"/>
</dbReference>
<dbReference type="SUPFAM" id="SSF55961">
    <property type="entry name" value="Bet v1-like"/>
    <property type="match status" value="2"/>
</dbReference>
<dbReference type="Pfam" id="PF00407">
    <property type="entry name" value="Bet_v_1"/>
    <property type="match status" value="1"/>
</dbReference>
<protein>
    <recommendedName>
        <fullName evidence="4">Bet v I/Major latex protein domain-containing protein</fullName>
    </recommendedName>
</protein>
<dbReference type="GO" id="GO:0005634">
    <property type="term" value="C:nucleus"/>
    <property type="evidence" value="ECO:0007669"/>
    <property type="project" value="TreeGrafter"/>
</dbReference>
<dbReference type="InterPro" id="IPR050279">
    <property type="entry name" value="Plant_def-hormone_signal"/>
</dbReference>
<dbReference type="AlphaFoldDB" id="A0A8J5YJZ4"/>
<gene>
    <name evidence="5" type="ORF">CXB51_025493</name>
</gene>
<dbReference type="GO" id="GO:0010427">
    <property type="term" value="F:abscisic acid binding"/>
    <property type="evidence" value="ECO:0007669"/>
    <property type="project" value="InterPro"/>
</dbReference>
<dbReference type="PANTHER" id="PTHR31213:SF55">
    <property type="entry name" value="STRESS-INDUCED PROTEIN SAM22"/>
    <property type="match status" value="1"/>
</dbReference>
<feature type="domain" description="Bet v I/Major latex protein" evidence="4">
    <location>
        <begin position="1"/>
        <end position="133"/>
    </location>
</feature>
<evidence type="ECO:0000256" key="3">
    <source>
        <dbReference type="ARBA" id="ARBA00023265"/>
    </source>
</evidence>
<name>A0A8J5YJZ4_9ROSI</name>
<dbReference type="EMBL" id="JAHUZN010000010">
    <property type="protein sequence ID" value="KAG8480870.1"/>
    <property type="molecule type" value="Genomic_DNA"/>
</dbReference>
<dbReference type="InterPro" id="IPR000916">
    <property type="entry name" value="Bet_v_I/MLP"/>
</dbReference>
<keyword evidence="6" id="KW-1185">Reference proteome</keyword>
<dbReference type="Proteomes" id="UP000701853">
    <property type="component" value="Chromosome 10"/>
</dbReference>
<evidence type="ECO:0000256" key="2">
    <source>
        <dbReference type="ARBA" id="ARBA00022821"/>
    </source>
</evidence>
<dbReference type="PANTHER" id="PTHR31213">
    <property type="entry name" value="OS08G0374000 PROTEIN-RELATED"/>
    <property type="match status" value="1"/>
</dbReference>
<reference evidence="5 6" key="1">
    <citation type="journal article" date="2021" name="bioRxiv">
        <title>The Gossypium anomalum genome as a resource for cotton improvement and evolutionary analysis of hybrid incompatibility.</title>
        <authorList>
            <person name="Grover C.E."/>
            <person name="Yuan D."/>
            <person name="Arick M.A."/>
            <person name="Miller E.R."/>
            <person name="Hu G."/>
            <person name="Peterson D.G."/>
            <person name="Wendel J.F."/>
            <person name="Udall J.A."/>
        </authorList>
    </citation>
    <scope>NUCLEOTIDE SEQUENCE [LARGE SCALE GENOMIC DNA]</scope>
    <source>
        <strain evidence="5">JFW-Udall</strain>
        <tissue evidence="5">Leaf</tissue>
    </source>
</reference>
<evidence type="ECO:0000256" key="1">
    <source>
        <dbReference type="ARBA" id="ARBA00009744"/>
    </source>
</evidence>